<dbReference type="PANTHER" id="PTHR23150:SF19">
    <property type="entry name" value="FORMYLGLYCINE-GENERATING ENZYME"/>
    <property type="match status" value="1"/>
</dbReference>
<sequence length="166" mass="18459">MGSNPSRFQGGKRPVERVSWEDCQEFLAACNRKLPELELTLPTEAQWEYACRAGTSTPRYQENVDAIAWYVENSDGETHDVGLKQANAWGLHDMLGNVWEWCQDGWRDYVGTTVVDPAVSAETGADRVIRGGGWGGSARLVRSAYRNAFRPADRVDLLGFRCSSSA</sequence>
<dbReference type="InterPro" id="IPR016187">
    <property type="entry name" value="CTDL_fold"/>
</dbReference>
<name>W4LJ98_ENTF1</name>
<reference evidence="2 3" key="1">
    <citation type="journal article" date="2014" name="Nature">
        <title>An environmental bacterial taxon with a large and distinct metabolic repertoire.</title>
        <authorList>
            <person name="Wilson M.C."/>
            <person name="Mori T."/>
            <person name="Ruckert C."/>
            <person name="Uria A.R."/>
            <person name="Helf M.J."/>
            <person name="Takada K."/>
            <person name="Gernert C."/>
            <person name="Steffens U.A."/>
            <person name="Heycke N."/>
            <person name="Schmitt S."/>
            <person name="Rinke C."/>
            <person name="Helfrich E.J."/>
            <person name="Brachmann A.O."/>
            <person name="Gurgui C."/>
            <person name="Wakimoto T."/>
            <person name="Kracht M."/>
            <person name="Crusemann M."/>
            <person name="Hentschel U."/>
            <person name="Abe I."/>
            <person name="Matsunaga S."/>
            <person name="Kalinowski J."/>
            <person name="Takeyama H."/>
            <person name="Piel J."/>
        </authorList>
    </citation>
    <scope>NUCLEOTIDE SEQUENCE [LARGE SCALE GENOMIC DNA]</scope>
    <source>
        <strain evidence="3">TSY1</strain>
    </source>
</reference>
<evidence type="ECO:0000313" key="2">
    <source>
        <dbReference type="EMBL" id="ETW98183.1"/>
    </source>
</evidence>
<keyword evidence="3" id="KW-1185">Reference proteome</keyword>
<dbReference type="EMBL" id="AZHW01000578">
    <property type="protein sequence ID" value="ETW98183.1"/>
    <property type="molecule type" value="Genomic_DNA"/>
</dbReference>
<evidence type="ECO:0000313" key="3">
    <source>
        <dbReference type="Proteomes" id="UP000019141"/>
    </source>
</evidence>
<dbReference type="PANTHER" id="PTHR23150">
    <property type="entry name" value="SULFATASE MODIFYING FACTOR 1, 2"/>
    <property type="match status" value="1"/>
</dbReference>
<dbReference type="SUPFAM" id="SSF56436">
    <property type="entry name" value="C-type lectin-like"/>
    <property type="match status" value="1"/>
</dbReference>
<organism evidence="2 3">
    <name type="scientific">Entotheonella factor</name>
    <dbReference type="NCBI Taxonomy" id="1429438"/>
    <lineage>
        <taxon>Bacteria</taxon>
        <taxon>Pseudomonadati</taxon>
        <taxon>Nitrospinota/Tectimicrobiota group</taxon>
        <taxon>Candidatus Tectimicrobiota</taxon>
        <taxon>Candidatus Entotheonellia</taxon>
        <taxon>Candidatus Entotheonellales</taxon>
        <taxon>Candidatus Entotheonellaceae</taxon>
        <taxon>Candidatus Entotheonella</taxon>
    </lineage>
</organism>
<dbReference type="InterPro" id="IPR042095">
    <property type="entry name" value="SUMF_sf"/>
</dbReference>
<comment type="caution">
    <text evidence="2">The sequence shown here is derived from an EMBL/GenBank/DDBJ whole genome shotgun (WGS) entry which is preliminary data.</text>
</comment>
<dbReference type="HOGENOM" id="CLU_012431_2_2_7"/>
<evidence type="ECO:0000259" key="1">
    <source>
        <dbReference type="Pfam" id="PF03781"/>
    </source>
</evidence>
<dbReference type="InterPro" id="IPR051043">
    <property type="entry name" value="Sulfatase_Mod_Factor_Kinase"/>
</dbReference>
<protein>
    <recommendedName>
        <fullName evidence="1">Sulfatase-modifying factor enzyme-like domain-containing protein</fullName>
    </recommendedName>
</protein>
<dbReference type="Proteomes" id="UP000019141">
    <property type="component" value="Unassembled WGS sequence"/>
</dbReference>
<dbReference type="GO" id="GO:0120147">
    <property type="term" value="F:formylglycine-generating oxidase activity"/>
    <property type="evidence" value="ECO:0007669"/>
    <property type="project" value="TreeGrafter"/>
</dbReference>
<proteinExistence type="predicted"/>
<dbReference type="Pfam" id="PF03781">
    <property type="entry name" value="FGE-sulfatase"/>
    <property type="match status" value="1"/>
</dbReference>
<gene>
    <name evidence="2" type="ORF">ETSY1_19840</name>
</gene>
<dbReference type="Gene3D" id="3.90.1580.10">
    <property type="entry name" value="paralog of FGE (formylglycine-generating enzyme)"/>
    <property type="match status" value="1"/>
</dbReference>
<dbReference type="InterPro" id="IPR005532">
    <property type="entry name" value="SUMF_dom"/>
</dbReference>
<dbReference type="AlphaFoldDB" id="W4LJ98"/>
<accession>W4LJ98</accession>
<feature type="domain" description="Sulfatase-modifying factor enzyme-like" evidence="1">
    <location>
        <begin position="3"/>
        <end position="162"/>
    </location>
</feature>